<dbReference type="EMBL" id="PYWC01000086">
    <property type="protein sequence ID" value="PWW73160.1"/>
    <property type="molecule type" value="Genomic_DNA"/>
</dbReference>
<evidence type="ECO:0000256" key="6">
    <source>
        <dbReference type="SAM" id="MobiDB-lite"/>
    </source>
</evidence>
<dbReference type="GO" id="GO:0000278">
    <property type="term" value="P:mitotic cell cycle"/>
    <property type="evidence" value="ECO:0007669"/>
    <property type="project" value="TreeGrafter"/>
</dbReference>
<name>A0A317SI39_9PEZI</name>
<dbReference type="GO" id="GO:0043015">
    <property type="term" value="F:gamma-tubulin binding"/>
    <property type="evidence" value="ECO:0007669"/>
    <property type="project" value="InterPro"/>
</dbReference>
<dbReference type="PANTHER" id="PTHR19302:SF70">
    <property type="entry name" value="GAMMA-TUBULIN COMPLEX COMPONENT 6"/>
    <property type="match status" value="1"/>
</dbReference>
<evidence type="ECO:0000259" key="8">
    <source>
        <dbReference type="Pfam" id="PF17681"/>
    </source>
</evidence>
<feature type="region of interest" description="Disordered" evidence="6">
    <location>
        <begin position="1"/>
        <end position="28"/>
    </location>
</feature>
<organism evidence="9 10">
    <name type="scientific">Tuber magnatum</name>
    <name type="common">white Piedmont truffle</name>
    <dbReference type="NCBI Taxonomy" id="42249"/>
    <lineage>
        <taxon>Eukaryota</taxon>
        <taxon>Fungi</taxon>
        <taxon>Dikarya</taxon>
        <taxon>Ascomycota</taxon>
        <taxon>Pezizomycotina</taxon>
        <taxon>Pezizomycetes</taxon>
        <taxon>Pezizales</taxon>
        <taxon>Tuberaceae</taxon>
        <taxon>Tuber</taxon>
    </lineage>
</organism>
<evidence type="ECO:0000256" key="1">
    <source>
        <dbReference type="ARBA" id="ARBA00010337"/>
    </source>
</evidence>
<reference evidence="9 10" key="1">
    <citation type="submission" date="2018-03" db="EMBL/GenBank/DDBJ databases">
        <title>Genomes of Pezizomycetes fungi and the evolution of truffles.</title>
        <authorList>
            <person name="Murat C."/>
            <person name="Payen T."/>
            <person name="Noel B."/>
            <person name="Kuo A."/>
            <person name="Martin F.M."/>
        </authorList>
    </citation>
    <scope>NUCLEOTIDE SEQUENCE [LARGE SCALE GENOMIC DNA]</scope>
    <source>
        <strain evidence="9">091103-1</strain>
    </source>
</reference>
<dbReference type="GO" id="GO:0007020">
    <property type="term" value="P:microtubule nucleation"/>
    <property type="evidence" value="ECO:0007669"/>
    <property type="project" value="InterPro"/>
</dbReference>
<dbReference type="InterPro" id="IPR042241">
    <property type="entry name" value="GCP_C_sf"/>
</dbReference>
<dbReference type="GO" id="GO:0005874">
    <property type="term" value="C:microtubule"/>
    <property type="evidence" value="ECO:0007669"/>
    <property type="project" value="UniProtKB-KW"/>
</dbReference>
<comment type="subcellular location">
    <subcellularLocation>
        <location evidence="5">Cytoplasm</location>
        <location evidence="5">Cytoskeleton</location>
        <location evidence="5">Microtubule organizing center</location>
    </subcellularLocation>
</comment>
<dbReference type="Proteomes" id="UP000246991">
    <property type="component" value="Unassembled WGS sequence"/>
</dbReference>
<keyword evidence="4 5" id="KW-0206">Cytoskeleton</keyword>
<gene>
    <name evidence="9" type="ORF">C7212DRAFT_359524</name>
</gene>
<dbReference type="Pfam" id="PF04130">
    <property type="entry name" value="GCP_C_terminal"/>
    <property type="match status" value="1"/>
</dbReference>
<dbReference type="FunFam" id="1.20.120.1900:FF:000013">
    <property type="entry name" value="Spindle pole body component"/>
    <property type="match status" value="1"/>
</dbReference>
<dbReference type="InterPro" id="IPR007259">
    <property type="entry name" value="GCP"/>
</dbReference>
<feature type="region of interest" description="Disordered" evidence="6">
    <location>
        <begin position="985"/>
        <end position="1005"/>
    </location>
</feature>
<dbReference type="GO" id="GO:0005816">
    <property type="term" value="C:spindle pole body"/>
    <property type="evidence" value="ECO:0007669"/>
    <property type="project" value="UniProtKB-ARBA"/>
</dbReference>
<keyword evidence="10" id="KW-1185">Reference proteome</keyword>
<protein>
    <recommendedName>
        <fullName evidence="5">Spindle pole body component</fullName>
    </recommendedName>
</protein>
<comment type="similarity">
    <text evidence="1 5">Belongs to the TUBGCP family.</text>
</comment>
<dbReference type="GO" id="GO:0051225">
    <property type="term" value="P:spindle assembly"/>
    <property type="evidence" value="ECO:0007669"/>
    <property type="project" value="TreeGrafter"/>
</dbReference>
<dbReference type="InterPro" id="IPR041470">
    <property type="entry name" value="GCP_N"/>
</dbReference>
<evidence type="ECO:0000259" key="7">
    <source>
        <dbReference type="Pfam" id="PF04130"/>
    </source>
</evidence>
<dbReference type="Pfam" id="PF17681">
    <property type="entry name" value="GCP_N_terminal"/>
    <property type="match status" value="1"/>
</dbReference>
<dbReference type="STRING" id="42249.A0A317SI39"/>
<comment type="caution">
    <text evidence="9">The sequence shown here is derived from an EMBL/GenBank/DDBJ whole genome shotgun (WGS) entry which is preliminary data.</text>
</comment>
<dbReference type="GO" id="GO:0051321">
    <property type="term" value="P:meiotic cell cycle"/>
    <property type="evidence" value="ECO:0007669"/>
    <property type="project" value="TreeGrafter"/>
</dbReference>
<dbReference type="GO" id="GO:0000930">
    <property type="term" value="C:gamma-tubulin complex"/>
    <property type="evidence" value="ECO:0007669"/>
    <property type="project" value="UniProtKB-ARBA"/>
</dbReference>
<evidence type="ECO:0000256" key="2">
    <source>
        <dbReference type="ARBA" id="ARBA00022490"/>
    </source>
</evidence>
<sequence>MTHLSSALNPSPFGEDGGKGEEGKEGYPFIIPDLWKPSCFGPDDSDKPTLFPIAPLQETVLNTTRPLDPYKDESEVNLFTFDRGLAGYFADPDPESPTEVDSIASTAGEAIKQNPPDTSEDIWLQPGSSEPPVKPRFQTWESFLSAGANDPVNSYLSEAGPRVFDAVLTEYMDGSEEVPELIRSDVFCTCLLHLGLGRSSVLFTYDRKNAEFLPVKPQLRISGCTAGAVDSIITSFADCGKKIKQLQKFVDDIHKDSRTAKPSIIALADCTTAIVESIQQRLSIDPATVSSILHLHSLMREPALIIDTFHQIISQTAGISDDSRLLAAIFEVVQQEQHRSGWLKPLLMETLARVTRPWLEFVEEWIGLCRPAGGEGIGFKGLVERGFFVRVEEETYVDDRGAERTNRNFVFDNAKVPSFMSAESGESVFESGKSLRFLQKFHPNHPLSRPGAVEGVRAPKLEWKFSWEDLNNLQSQAMNYERELRSAVNKYSMRELVAMAPMAGNHQSAPGGTEAFETFGKSKEEIGAMIDKSVSAMNNSLPPIDHLHKEDLLRTLVLKISRLELSSDPEHDHLTTFEPPISITPVLSFSHIFSVQAKIINTACLNMFFKEHKVREHLSLLRKFELFGDGVYSSRLSHALFGDELDGTEKRGGVHRTGGTMGLKLGSRDSWPPASSELRLALMGVLNESFNNSQTKGGIYHAGKDGDLPGGLSFGVRDMTMEELERCMDPSGLEALDFLKLQYKPPSPLNAIITTTALYQYDRLFKLLLRVLRMLFVVNKLFRDATSRGSHWHTVDPVAQKFRIEAHHFVDTVCSYMFEIGVGSAWRRFEDKLQDIERKLDSPDSDLGTEGIERLRVYHESILDRIMFATLCRKRQAPVMKLMEDIFISVLTFAKYSHAKSIGVRTSDGEKISALYTGFKRRVGIFISVCRGLSEKRGYGDGKKDSEGRRAVDAIFGTGYKEEGNLLSMLLLRLEMTGYYTDMGKGEEEKVKKEGRRRRGPSDPA</sequence>
<feature type="domain" description="Gamma tubulin complex component C-terminal" evidence="7">
    <location>
        <begin position="615"/>
        <end position="980"/>
    </location>
</feature>
<dbReference type="InterPro" id="IPR040457">
    <property type="entry name" value="GCP_C"/>
</dbReference>
<evidence type="ECO:0000313" key="9">
    <source>
        <dbReference type="EMBL" id="PWW73160.1"/>
    </source>
</evidence>
<evidence type="ECO:0000256" key="4">
    <source>
        <dbReference type="ARBA" id="ARBA00023212"/>
    </source>
</evidence>
<accession>A0A317SI39</accession>
<dbReference type="PANTHER" id="PTHR19302">
    <property type="entry name" value="GAMMA TUBULIN COMPLEX PROTEIN"/>
    <property type="match status" value="1"/>
</dbReference>
<dbReference type="GO" id="GO:0000922">
    <property type="term" value="C:spindle pole"/>
    <property type="evidence" value="ECO:0007669"/>
    <property type="project" value="InterPro"/>
</dbReference>
<dbReference type="AlphaFoldDB" id="A0A317SI39"/>
<proteinExistence type="inferred from homology"/>
<dbReference type="GO" id="GO:0051011">
    <property type="term" value="F:microtubule minus-end binding"/>
    <property type="evidence" value="ECO:0007669"/>
    <property type="project" value="TreeGrafter"/>
</dbReference>
<feature type="domain" description="Gamma tubulin complex component protein N-terminal" evidence="8">
    <location>
        <begin position="190"/>
        <end position="611"/>
    </location>
</feature>
<evidence type="ECO:0000256" key="5">
    <source>
        <dbReference type="RuleBase" id="RU363050"/>
    </source>
</evidence>
<evidence type="ECO:0000256" key="3">
    <source>
        <dbReference type="ARBA" id="ARBA00022701"/>
    </source>
</evidence>
<keyword evidence="3 5" id="KW-0493">Microtubule</keyword>
<dbReference type="Gene3D" id="1.20.120.1900">
    <property type="entry name" value="Gamma-tubulin complex, C-terminal domain"/>
    <property type="match status" value="1"/>
</dbReference>
<dbReference type="GO" id="GO:0031122">
    <property type="term" value="P:cytoplasmic microtubule organization"/>
    <property type="evidence" value="ECO:0007669"/>
    <property type="project" value="TreeGrafter"/>
</dbReference>
<keyword evidence="2 5" id="KW-0963">Cytoplasm</keyword>
<dbReference type="OrthoDB" id="775571at2759"/>
<evidence type="ECO:0000313" key="10">
    <source>
        <dbReference type="Proteomes" id="UP000246991"/>
    </source>
</evidence>
<feature type="compositionally biased region" description="Basic and acidic residues" evidence="6">
    <location>
        <begin position="16"/>
        <end position="25"/>
    </location>
</feature>